<dbReference type="Pfam" id="PF18517">
    <property type="entry name" value="LZ3wCH"/>
    <property type="match status" value="1"/>
</dbReference>
<dbReference type="AlphaFoldDB" id="A0A5J4NGA1"/>
<organism evidence="7 8">
    <name type="scientific">Paragonimus westermani</name>
    <dbReference type="NCBI Taxonomy" id="34504"/>
    <lineage>
        <taxon>Eukaryota</taxon>
        <taxon>Metazoa</taxon>
        <taxon>Spiralia</taxon>
        <taxon>Lophotrochozoa</taxon>
        <taxon>Platyhelminthes</taxon>
        <taxon>Trematoda</taxon>
        <taxon>Digenea</taxon>
        <taxon>Plagiorchiida</taxon>
        <taxon>Troglotremata</taxon>
        <taxon>Troglotrematidae</taxon>
        <taxon>Paragonimus</taxon>
    </lineage>
</organism>
<evidence type="ECO:0000259" key="6">
    <source>
        <dbReference type="Pfam" id="PF18517"/>
    </source>
</evidence>
<keyword evidence="3" id="KW-0539">Nucleus</keyword>
<feature type="coiled-coil region" evidence="4">
    <location>
        <begin position="171"/>
        <end position="232"/>
    </location>
</feature>
<dbReference type="Proteomes" id="UP000324629">
    <property type="component" value="Unassembled WGS sequence"/>
</dbReference>
<evidence type="ECO:0000256" key="3">
    <source>
        <dbReference type="ARBA" id="ARBA00023242"/>
    </source>
</evidence>
<feature type="domain" description="Mnd1 HTH" evidence="5">
    <location>
        <begin position="108"/>
        <end position="167"/>
    </location>
</feature>
<feature type="domain" description="Leucine zipper with capping helix" evidence="6">
    <location>
        <begin position="247"/>
        <end position="296"/>
    </location>
</feature>
<proteinExistence type="predicted"/>
<evidence type="ECO:0000256" key="2">
    <source>
        <dbReference type="ARBA" id="ARBA00023054"/>
    </source>
</evidence>
<evidence type="ECO:0000313" key="8">
    <source>
        <dbReference type="Proteomes" id="UP000324629"/>
    </source>
</evidence>
<dbReference type="GO" id="GO:0005634">
    <property type="term" value="C:nucleus"/>
    <property type="evidence" value="ECO:0007669"/>
    <property type="project" value="UniProtKB-SubCell"/>
</dbReference>
<evidence type="ECO:0000259" key="5">
    <source>
        <dbReference type="Pfam" id="PF03962"/>
    </source>
</evidence>
<reference evidence="7 8" key="1">
    <citation type="journal article" date="2019" name="Gigascience">
        <title>Whole-genome sequence of the oriental lung fluke Paragonimus westermani.</title>
        <authorList>
            <person name="Oey H."/>
            <person name="Zakrzewski M."/>
            <person name="Narain K."/>
            <person name="Devi K.R."/>
            <person name="Agatsuma T."/>
            <person name="Nawaratna S."/>
            <person name="Gobert G.N."/>
            <person name="Jones M.K."/>
            <person name="Ragan M.A."/>
            <person name="McManus D.P."/>
            <person name="Krause L."/>
        </authorList>
    </citation>
    <scope>NUCLEOTIDE SEQUENCE [LARGE SCALE GENOMIC DNA]</scope>
    <source>
        <strain evidence="7 8">IND2009</strain>
    </source>
</reference>
<comment type="subcellular location">
    <subcellularLocation>
        <location evidence="1">Nucleus</location>
    </subcellularLocation>
</comment>
<protein>
    <recommendedName>
        <fullName evidence="9">Meiotic nuclear division protein 1 homolog</fullName>
    </recommendedName>
</protein>
<dbReference type="InterPro" id="IPR040661">
    <property type="entry name" value="LZ3wCH"/>
</dbReference>
<accession>A0A5J4NGA1</accession>
<dbReference type="InterPro" id="IPR040453">
    <property type="entry name" value="Mnd1_HTH"/>
</dbReference>
<gene>
    <name evidence="7" type="ORF">DEA37_0004911</name>
</gene>
<name>A0A5J4NGA1_9TREM</name>
<comment type="caution">
    <text evidence="7">The sequence shown here is derived from an EMBL/GenBank/DDBJ whole genome shotgun (WGS) entry which is preliminary data.</text>
</comment>
<dbReference type="EMBL" id="QNGE01002993">
    <property type="protein sequence ID" value="KAA3674666.1"/>
    <property type="molecule type" value="Genomic_DNA"/>
</dbReference>
<sequence>MLLFADSLPIYLLSVAPDMSLRLASVQLGGEVKLWDLWDDGNMYASLKRNFVFPADSETDANLIYGEACTFAWQPYGKHICLAGQLGYGVILQSKKKGLTLEEKRKKMIEFFYEKRDFFQLKEIERLCNKEKGINAMSVKDVLMSLVHDGMVDTDKIGTCVYFWAFPNKAAQKHKNTIQKLKDDIKLTEQQSAKCQLDLDQLNSTRPDTAERRELLEELHRKKGILEQLSSELCQLRKFDPELLDSLKRDRLVALNAANRWTDNVFVMQSWLTKKFPIDETTFRRQFNIPENFDYIE</sequence>
<dbReference type="Pfam" id="PF03962">
    <property type="entry name" value="Mnd1"/>
    <property type="match status" value="1"/>
</dbReference>
<evidence type="ECO:0000313" key="7">
    <source>
        <dbReference type="EMBL" id="KAA3674666.1"/>
    </source>
</evidence>
<keyword evidence="2 4" id="KW-0175">Coiled coil</keyword>
<keyword evidence="8" id="KW-1185">Reference proteome</keyword>
<evidence type="ECO:0000256" key="1">
    <source>
        <dbReference type="ARBA" id="ARBA00004123"/>
    </source>
</evidence>
<evidence type="ECO:0008006" key="9">
    <source>
        <dbReference type="Google" id="ProtNLM"/>
    </source>
</evidence>
<evidence type="ECO:0000256" key="4">
    <source>
        <dbReference type="SAM" id="Coils"/>
    </source>
</evidence>